<evidence type="ECO:0000313" key="5">
    <source>
        <dbReference type="Proteomes" id="UP001501094"/>
    </source>
</evidence>
<dbReference type="Proteomes" id="UP001501094">
    <property type="component" value="Unassembled WGS sequence"/>
</dbReference>
<protein>
    <submittedName>
        <fullName evidence="4">Glutamate-1-semialdehyde 2,1-aminomutase</fullName>
    </submittedName>
</protein>
<comment type="cofactor">
    <cofactor evidence="1">
        <name>pyridoxal 5'-phosphate</name>
        <dbReference type="ChEBI" id="CHEBI:597326"/>
    </cofactor>
</comment>
<accession>A0ABP4ZH51</accession>
<dbReference type="InterPro" id="IPR015424">
    <property type="entry name" value="PyrdxlP-dep_Trfase"/>
</dbReference>
<dbReference type="SUPFAM" id="SSF53383">
    <property type="entry name" value="PLP-dependent transferases"/>
    <property type="match status" value="1"/>
</dbReference>
<organism evidence="4 5">
    <name type="scientific">Myceligenerans crystallogenes</name>
    <dbReference type="NCBI Taxonomy" id="316335"/>
    <lineage>
        <taxon>Bacteria</taxon>
        <taxon>Bacillati</taxon>
        <taxon>Actinomycetota</taxon>
        <taxon>Actinomycetes</taxon>
        <taxon>Micrococcales</taxon>
        <taxon>Promicromonosporaceae</taxon>
        <taxon>Myceligenerans</taxon>
    </lineage>
</organism>
<reference evidence="5" key="1">
    <citation type="journal article" date="2019" name="Int. J. Syst. Evol. Microbiol.">
        <title>The Global Catalogue of Microorganisms (GCM) 10K type strain sequencing project: providing services to taxonomists for standard genome sequencing and annotation.</title>
        <authorList>
            <consortium name="The Broad Institute Genomics Platform"/>
            <consortium name="The Broad Institute Genome Sequencing Center for Infectious Disease"/>
            <person name="Wu L."/>
            <person name="Ma J."/>
        </authorList>
    </citation>
    <scope>NUCLEOTIDE SEQUENCE [LARGE SCALE GENOMIC DNA]</scope>
    <source>
        <strain evidence="5">JCM 14326</strain>
    </source>
</reference>
<dbReference type="PANTHER" id="PTHR43713:SF3">
    <property type="entry name" value="GLUTAMATE-1-SEMIALDEHYDE 2,1-AMINOMUTASE 1, CHLOROPLASTIC-RELATED"/>
    <property type="match status" value="1"/>
</dbReference>
<dbReference type="InterPro" id="IPR015421">
    <property type="entry name" value="PyrdxlP-dep_Trfase_major"/>
</dbReference>
<evidence type="ECO:0000313" key="4">
    <source>
        <dbReference type="EMBL" id="GAA1848837.1"/>
    </source>
</evidence>
<dbReference type="Gene3D" id="3.40.640.10">
    <property type="entry name" value="Type I PLP-dependent aspartate aminotransferase-like (Major domain)"/>
    <property type="match status" value="1"/>
</dbReference>
<name>A0ABP4ZH51_9MICO</name>
<dbReference type="RefSeq" id="WP_344098729.1">
    <property type="nucleotide sequence ID" value="NZ_BAAANL010000001.1"/>
</dbReference>
<evidence type="ECO:0000256" key="1">
    <source>
        <dbReference type="ARBA" id="ARBA00001933"/>
    </source>
</evidence>
<dbReference type="InterPro" id="IPR015422">
    <property type="entry name" value="PyrdxlP-dep_Trfase_small"/>
</dbReference>
<dbReference type="PANTHER" id="PTHR43713">
    <property type="entry name" value="GLUTAMATE-1-SEMIALDEHYDE 2,1-AMINOMUTASE"/>
    <property type="match status" value="1"/>
</dbReference>
<dbReference type="PROSITE" id="PS00599">
    <property type="entry name" value="AA_TRANSFER_CLASS_2"/>
    <property type="match status" value="1"/>
</dbReference>
<dbReference type="Gene3D" id="3.90.1150.10">
    <property type="entry name" value="Aspartate Aminotransferase, domain 1"/>
    <property type="match status" value="1"/>
</dbReference>
<comment type="similarity">
    <text evidence="3">Belongs to the class-III pyridoxal-phosphate-dependent aminotransferase family.</text>
</comment>
<keyword evidence="5" id="KW-1185">Reference proteome</keyword>
<dbReference type="InterPro" id="IPR001917">
    <property type="entry name" value="Aminotrans_II_pyridoxalP_BS"/>
</dbReference>
<dbReference type="EMBL" id="BAAANL010000001">
    <property type="protein sequence ID" value="GAA1848837.1"/>
    <property type="molecule type" value="Genomic_DNA"/>
</dbReference>
<evidence type="ECO:0000256" key="2">
    <source>
        <dbReference type="ARBA" id="ARBA00022898"/>
    </source>
</evidence>
<evidence type="ECO:0000256" key="3">
    <source>
        <dbReference type="RuleBase" id="RU003560"/>
    </source>
</evidence>
<dbReference type="Pfam" id="PF00202">
    <property type="entry name" value="Aminotran_3"/>
    <property type="match status" value="1"/>
</dbReference>
<comment type="caution">
    <text evidence="4">The sequence shown here is derived from an EMBL/GenBank/DDBJ whole genome shotgun (WGS) entry which is preliminary data.</text>
</comment>
<gene>
    <name evidence="4" type="primary">hemL_1</name>
    <name evidence="4" type="ORF">GCM10009751_01220</name>
</gene>
<proteinExistence type="inferred from homology"/>
<dbReference type="InterPro" id="IPR005814">
    <property type="entry name" value="Aminotrans_3"/>
</dbReference>
<keyword evidence="2 3" id="KW-0663">Pyridoxal phosphate</keyword>
<sequence>MTATTEPLATTANLAYHERVRKILPGGVNYNFNMPWAEVPIHFSGGRGSRLFDVDGNEYLDLYARFGAMILGHSNEEYLDALSDAMRDVLCVSHTDFDADALELMNQHIPCAEMVRFGTSGSEILQIAIRLARGYTGRNKFVRFENHFHGSYDNIMGGRVPDRANPVPVDYRGDYKGTAGRAAGIMAEQSYMLPWSDAAALETLLAERGDEIACVLLEPVCVNGGSVEPAPGYLEKVRELCTRYGVVLIFDEMITGVRMGLGGAQKTFGVTPDLATFGKALAGGGMPIAALAGKAEIMQLLESKRVVHAGTFNGYSLGSAGVRATFRILGRDDEAALVAMRRRVEAVHDVLLAEAARIGLPLIVQGPAGLASFHCRETPLDTPDQYDFDLMGKDILLTAALQRHGVLISTMSRIYANAQLTDDDVEFFAERAPRALAEAKQQIDDIYS</sequence>